<accession>A0A450UBL8</accession>
<dbReference type="InterPro" id="IPR029756">
    <property type="entry name" value="MTH1187/YkoF-like"/>
</dbReference>
<dbReference type="NCBIfam" id="TIGR00106">
    <property type="entry name" value="MTH1187 family thiamine-binding protein"/>
    <property type="match status" value="1"/>
</dbReference>
<dbReference type="AlphaFoldDB" id="A0A450UBL8"/>
<dbReference type="SUPFAM" id="SSF89957">
    <property type="entry name" value="MTH1187/YkoF-like"/>
    <property type="match status" value="1"/>
</dbReference>
<dbReference type="GO" id="GO:0005829">
    <property type="term" value="C:cytosol"/>
    <property type="evidence" value="ECO:0007669"/>
    <property type="project" value="TreeGrafter"/>
</dbReference>
<gene>
    <name evidence="3" type="ORF">BECKLFY1418B_GA0070995_101625</name>
</gene>
<proteinExistence type="inferred from homology"/>
<dbReference type="InterPro" id="IPR051614">
    <property type="entry name" value="UPF0045_domain"/>
</dbReference>
<dbReference type="Pfam" id="PF01910">
    <property type="entry name" value="Thiamine_BP"/>
    <property type="match status" value="1"/>
</dbReference>
<reference evidence="3" key="1">
    <citation type="submission" date="2019-02" db="EMBL/GenBank/DDBJ databases">
        <authorList>
            <person name="Gruber-Vodicka R. H."/>
            <person name="Seah K. B. B."/>
        </authorList>
    </citation>
    <scope>NUCLEOTIDE SEQUENCE</scope>
    <source>
        <strain evidence="3">BECK_M7</strain>
    </source>
</reference>
<evidence type="ECO:0000259" key="2">
    <source>
        <dbReference type="Pfam" id="PF01910"/>
    </source>
</evidence>
<dbReference type="InterPro" id="IPR002767">
    <property type="entry name" value="Thiamine_BP"/>
</dbReference>
<organism evidence="3">
    <name type="scientific">Candidatus Kentrum sp. LFY</name>
    <dbReference type="NCBI Taxonomy" id="2126342"/>
    <lineage>
        <taxon>Bacteria</taxon>
        <taxon>Pseudomonadati</taxon>
        <taxon>Pseudomonadota</taxon>
        <taxon>Gammaproteobacteria</taxon>
        <taxon>Candidatus Kentrum</taxon>
    </lineage>
</organism>
<comment type="similarity">
    <text evidence="1">Belongs to the UPF0045 family.</text>
</comment>
<name>A0A450UBL8_9GAMM</name>
<dbReference type="Gene3D" id="3.30.70.930">
    <property type="match status" value="1"/>
</dbReference>
<dbReference type="PANTHER" id="PTHR33777:SF1">
    <property type="entry name" value="UPF0045 PROTEIN ECM15"/>
    <property type="match status" value="1"/>
</dbReference>
<dbReference type="PANTHER" id="PTHR33777">
    <property type="entry name" value="UPF0045 PROTEIN ECM15"/>
    <property type="match status" value="1"/>
</dbReference>
<protein>
    <submittedName>
        <fullName evidence="3">Uncharacterized protein, MTH1187 family</fullName>
    </submittedName>
</protein>
<dbReference type="EMBL" id="CAADFF010000016">
    <property type="protein sequence ID" value="VFJ89603.1"/>
    <property type="molecule type" value="Genomic_DNA"/>
</dbReference>
<sequence>MSVLLEISMFPTDKGESVSRYVGQVVEMIRDSGLDYRLSAMGTVVESDDIRQALDLVERAYGILDGLGCNRVYSVLKFDIRKGETSRLSRKVQSVADKIGPVNSTE</sequence>
<feature type="domain" description="Thiamine-binding protein" evidence="2">
    <location>
        <begin position="6"/>
        <end position="95"/>
    </location>
</feature>
<evidence type="ECO:0000256" key="1">
    <source>
        <dbReference type="ARBA" id="ARBA00010272"/>
    </source>
</evidence>
<evidence type="ECO:0000313" key="3">
    <source>
        <dbReference type="EMBL" id="VFJ89603.1"/>
    </source>
</evidence>